<dbReference type="InterPro" id="IPR013783">
    <property type="entry name" value="Ig-like_fold"/>
</dbReference>
<accession>A0A979FP92</accession>
<evidence type="ECO:0000256" key="3">
    <source>
        <dbReference type="PROSITE-ProRule" id="PRU00087"/>
    </source>
</evidence>
<name>A0A979FP92_HYAAZ</name>
<sequence>MPVFHSDASKVSSKGLGLKKAHPGRQNNFTINASQAGGNILYVGVYGPKGPCDEVSIKHIGHYNYNVNYVIKERGEHCLIVKWGEEHIPGSPFKVTT</sequence>
<dbReference type="InterPro" id="IPR014756">
    <property type="entry name" value="Ig_E-set"/>
</dbReference>
<feature type="repeat" description="Filamin" evidence="3">
    <location>
        <begin position="3"/>
        <end position="97"/>
    </location>
</feature>
<protein>
    <submittedName>
        <fullName evidence="6">Filamin-A-like</fullName>
    </submittedName>
</protein>
<dbReference type="GO" id="GO:0051015">
    <property type="term" value="F:actin filament binding"/>
    <property type="evidence" value="ECO:0007669"/>
    <property type="project" value="InterPro"/>
</dbReference>
<dbReference type="OMA" id="SIKHIGH"/>
<dbReference type="InterPro" id="IPR017868">
    <property type="entry name" value="Filamin/ABP280_repeat-like"/>
</dbReference>
<comment type="similarity">
    <text evidence="1">Belongs to the filamin family.</text>
</comment>
<evidence type="ECO:0000313" key="6">
    <source>
        <dbReference type="RefSeq" id="XP_047738901.1"/>
    </source>
</evidence>
<dbReference type="OrthoDB" id="6346679at2759"/>
<evidence type="ECO:0000256" key="1">
    <source>
        <dbReference type="ARBA" id="ARBA00009238"/>
    </source>
</evidence>
<organism evidence="5 6">
    <name type="scientific">Hyalella azteca</name>
    <name type="common">Amphipod</name>
    <dbReference type="NCBI Taxonomy" id="294128"/>
    <lineage>
        <taxon>Eukaryota</taxon>
        <taxon>Metazoa</taxon>
        <taxon>Ecdysozoa</taxon>
        <taxon>Arthropoda</taxon>
        <taxon>Crustacea</taxon>
        <taxon>Multicrustacea</taxon>
        <taxon>Malacostraca</taxon>
        <taxon>Eumalacostraca</taxon>
        <taxon>Peracarida</taxon>
        <taxon>Amphipoda</taxon>
        <taxon>Senticaudata</taxon>
        <taxon>Talitrida</taxon>
        <taxon>Talitroidea</taxon>
        <taxon>Hyalellidae</taxon>
        <taxon>Hyalella</taxon>
    </lineage>
</organism>
<gene>
    <name evidence="6" type="primary">LOC108676645</name>
</gene>
<dbReference type="FunFam" id="2.60.40.10:FF:000096">
    <property type="entry name" value="filamin-C isoform X2"/>
    <property type="match status" value="1"/>
</dbReference>
<keyword evidence="5" id="KW-1185">Reference proteome</keyword>
<feature type="region of interest" description="Disordered" evidence="4">
    <location>
        <begin position="1"/>
        <end position="25"/>
    </location>
</feature>
<dbReference type="InterPro" id="IPR001298">
    <property type="entry name" value="Filamin/ABP280_rpt"/>
</dbReference>
<dbReference type="SUPFAM" id="SSF81296">
    <property type="entry name" value="E set domains"/>
    <property type="match status" value="1"/>
</dbReference>
<evidence type="ECO:0000313" key="5">
    <source>
        <dbReference type="Proteomes" id="UP000694843"/>
    </source>
</evidence>
<dbReference type="Gene3D" id="2.60.40.10">
    <property type="entry name" value="Immunoglobulins"/>
    <property type="match status" value="1"/>
</dbReference>
<dbReference type="PROSITE" id="PS50194">
    <property type="entry name" value="FILAMIN_REPEAT"/>
    <property type="match status" value="1"/>
</dbReference>
<reference evidence="6" key="1">
    <citation type="submission" date="2025-08" db="UniProtKB">
        <authorList>
            <consortium name="RefSeq"/>
        </authorList>
    </citation>
    <scope>IDENTIFICATION</scope>
    <source>
        <tissue evidence="6">Whole organism</tissue>
    </source>
</reference>
<dbReference type="PANTHER" id="PTHR38537">
    <property type="entry name" value="JITTERBUG, ISOFORM N"/>
    <property type="match status" value="1"/>
</dbReference>
<dbReference type="RefSeq" id="XP_047738901.1">
    <property type="nucleotide sequence ID" value="XM_047882945.1"/>
</dbReference>
<dbReference type="PANTHER" id="PTHR38537:SF8">
    <property type="entry name" value="FILAMIN-A"/>
    <property type="match status" value="1"/>
</dbReference>
<dbReference type="Proteomes" id="UP000694843">
    <property type="component" value="Unplaced"/>
</dbReference>
<keyword evidence="2" id="KW-0677">Repeat</keyword>
<dbReference type="KEGG" id="hazt:108676645"/>
<dbReference type="InterPro" id="IPR044801">
    <property type="entry name" value="Filamin"/>
</dbReference>
<evidence type="ECO:0000256" key="4">
    <source>
        <dbReference type="SAM" id="MobiDB-lite"/>
    </source>
</evidence>
<dbReference type="Pfam" id="PF00630">
    <property type="entry name" value="Filamin"/>
    <property type="match status" value="1"/>
</dbReference>
<dbReference type="GeneID" id="108676645"/>
<dbReference type="SMART" id="SM00557">
    <property type="entry name" value="IG_FLMN"/>
    <property type="match status" value="1"/>
</dbReference>
<dbReference type="AlphaFoldDB" id="A0A979FP92"/>
<dbReference type="GO" id="GO:0030036">
    <property type="term" value="P:actin cytoskeleton organization"/>
    <property type="evidence" value="ECO:0007669"/>
    <property type="project" value="InterPro"/>
</dbReference>
<evidence type="ECO:0000256" key="2">
    <source>
        <dbReference type="ARBA" id="ARBA00022737"/>
    </source>
</evidence>
<proteinExistence type="inferred from homology"/>